<feature type="domain" description="Gram-positive cocci surface proteins LPxTG" evidence="7">
    <location>
        <begin position="330"/>
        <end position="366"/>
    </location>
</feature>
<evidence type="ECO:0000259" key="7">
    <source>
        <dbReference type="PROSITE" id="PS50847"/>
    </source>
</evidence>
<comment type="caution">
    <text evidence="8">The sequence shown here is derived from an EMBL/GenBank/DDBJ whole genome shotgun (WGS) entry which is preliminary data.</text>
</comment>
<evidence type="ECO:0000313" key="8">
    <source>
        <dbReference type="EMBL" id="GIH10110.1"/>
    </source>
</evidence>
<evidence type="ECO:0000256" key="2">
    <source>
        <dbReference type="ARBA" id="ARBA00022525"/>
    </source>
</evidence>
<dbReference type="Proteomes" id="UP000612899">
    <property type="component" value="Unassembled WGS sequence"/>
</dbReference>
<gene>
    <name evidence="8" type="ORF">Rhe02_81770</name>
</gene>
<evidence type="ECO:0000256" key="1">
    <source>
        <dbReference type="ARBA" id="ARBA00022512"/>
    </source>
</evidence>
<sequence>MDMRFGRSLRRAGATAAVFFAASAFAAPAAFAADTTSDLDVQLQGVTLAGGATEKSGSFTVTNNGPQAATNVGFKLDASGLDATKVTFEFDGGDCTEVAKVWDCEYTGTIDAGETWDNWYTIKRIGDATGEVGTLKVTVSHDQDENTDNNSKSAVIELSKTVGVDLVADAEDIYVTNASHEVQHGQAVQPGAQTEFIMWVGNQGSVTSANQKIWIKLPEHVTFVGSEPDCDYETGDTETTCNYFGSVLEADDFDKFWFDVKIDESVAGPVVLGGGKVVVVDVQVAPEARAAAAAPTNRASVNNADRDVTDNSDEFAAYVAKKDGGQGGGLPVTGVQISLIAGIGGAAVIGGGALLLLSRRRRATVA</sequence>
<dbReference type="EMBL" id="BONY01000084">
    <property type="protein sequence ID" value="GIH10110.1"/>
    <property type="molecule type" value="Genomic_DNA"/>
</dbReference>
<keyword evidence="1" id="KW-0134">Cell wall</keyword>
<keyword evidence="9" id="KW-1185">Reference proteome</keyword>
<reference evidence="8" key="1">
    <citation type="submission" date="2021-01" db="EMBL/GenBank/DDBJ databases">
        <title>Whole genome shotgun sequence of Rhizocola hellebori NBRC 109834.</title>
        <authorList>
            <person name="Komaki H."/>
            <person name="Tamura T."/>
        </authorList>
    </citation>
    <scope>NUCLEOTIDE SEQUENCE</scope>
    <source>
        <strain evidence="8">NBRC 109834</strain>
    </source>
</reference>
<keyword evidence="4" id="KW-0572">Peptidoglycan-anchor</keyword>
<keyword evidence="3 6" id="KW-0732">Signal</keyword>
<dbReference type="InterPro" id="IPR019931">
    <property type="entry name" value="LPXTG_anchor"/>
</dbReference>
<evidence type="ECO:0000256" key="5">
    <source>
        <dbReference type="SAM" id="Phobius"/>
    </source>
</evidence>
<feature type="transmembrane region" description="Helical" evidence="5">
    <location>
        <begin position="337"/>
        <end position="357"/>
    </location>
</feature>
<dbReference type="InterPro" id="IPR001434">
    <property type="entry name" value="OmcB-like_DUF11"/>
</dbReference>
<dbReference type="PROSITE" id="PS50847">
    <property type="entry name" value="GRAM_POS_ANCHORING"/>
    <property type="match status" value="1"/>
</dbReference>
<name>A0A8J3QFW7_9ACTN</name>
<protein>
    <recommendedName>
        <fullName evidence="7">Gram-positive cocci surface proteins LPxTG domain-containing protein</fullName>
    </recommendedName>
</protein>
<accession>A0A8J3QFW7</accession>
<dbReference type="RefSeq" id="WP_203913827.1">
    <property type="nucleotide sequence ID" value="NZ_BONY01000084.1"/>
</dbReference>
<dbReference type="NCBIfam" id="TIGR01167">
    <property type="entry name" value="LPXTG_anchor"/>
    <property type="match status" value="1"/>
</dbReference>
<keyword evidence="5" id="KW-0812">Transmembrane</keyword>
<keyword evidence="2" id="KW-0964">Secreted</keyword>
<dbReference type="Pfam" id="PF00746">
    <property type="entry name" value="Gram_pos_anchor"/>
    <property type="match status" value="1"/>
</dbReference>
<dbReference type="Pfam" id="PF01345">
    <property type="entry name" value="DUF11"/>
    <property type="match status" value="1"/>
</dbReference>
<keyword evidence="5" id="KW-0472">Membrane</keyword>
<feature type="chain" id="PRO_5035207475" description="Gram-positive cocci surface proteins LPxTG domain-containing protein" evidence="6">
    <location>
        <begin position="33"/>
        <end position="366"/>
    </location>
</feature>
<evidence type="ECO:0000256" key="4">
    <source>
        <dbReference type="ARBA" id="ARBA00023088"/>
    </source>
</evidence>
<evidence type="ECO:0000256" key="6">
    <source>
        <dbReference type="SAM" id="SignalP"/>
    </source>
</evidence>
<keyword evidence="5" id="KW-1133">Transmembrane helix</keyword>
<evidence type="ECO:0000256" key="3">
    <source>
        <dbReference type="ARBA" id="ARBA00022729"/>
    </source>
</evidence>
<proteinExistence type="predicted"/>
<evidence type="ECO:0000313" key="9">
    <source>
        <dbReference type="Proteomes" id="UP000612899"/>
    </source>
</evidence>
<dbReference type="AlphaFoldDB" id="A0A8J3QFW7"/>
<organism evidence="8 9">
    <name type="scientific">Rhizocola hellebori</name>
    <dbReference type="NCBI Taxonomy" id="1392758"/>
    <lineage>
        <taxon>Bacteria</taxon>
        <taxon>Bacillati</taxon>
        <taxon>Actinomycetota</taxon>
        <taxon>Actinomycetes</taxon>
        <taxon>Micromonosporales</taxon>
        <taxon>Micromonosporaceae</taxon>
        <taxon>Rhizocola</taxon>
    </lineage>
</organism>
<feature type="signal peptide" evidence="6">
    <location>
        <begin position="1"/>
        <end position="32"/>
    </location>
</feature>